<dbReference type="GO" id="GO:0047617">
    <property type="term" value="F:fatty acyl-CoA hydrolase activity"/>
    <property type="evidence" value="ECO:0007669"/>
    <property type="project" value="InterPro"/>
</dbReference>
<dbReference type="InterPro" id="IPR006683">
    <property type="entry name" value="Thioestr_dom"/>
</dbReference>
<dbReference type="Pfam" id="PF03061">
    <property type="entry name" value="4HBT"/>
    <property type="match status" value="1"/>
</dbReference>
<organism evidence="4 5">
    <name type="scientific">Tilletia indica</name>
    <dbReference type="NCBI Taxonomy" id="43049"/>
    <lineage>
        <taxon>Eukaryota</taxon>
        <taxon>Fungi</taxon>
        <taxon>Dikarya</taxon>
        <taxon>Basidiomycota</taxon>
        <taxon>Ustilaginomycotina</taxon>
        <taxon>Exobasidiomycetes</taxon>
        <taxon>Tilletiales</taxon>
        <taxon>Tilletiaceae</taxon>
        <taxon>Tilletia</taxon>
    </lineage>
</organism>
<keyword evidence="2" id="KW-0378">Hydrolase</keyword>
<dbReference type="EMBL" id="LWDF02000678">
    <property type="protein sequence ID" value="KAE8244300.1"/>
    <property type="molecule type" value="Genomic_DNA"/>
</dbReference>
<sequence length="177" mass="19000">MPAPKVLSLEDARVAIEEFIHNLSNGDRESSFSAAALDSASLRLIDLTRSEDGRYSSIVCEMQATDKMANGLGTVHGGCVATIVDCITSACLYCHTSNEIPDPWSMLGVSQSLSIVYLSPLPIEQYMDIIITVGNVGRSISVTQAEIWVKDGKGGKRLRKAALGTHTKVDNSSQAKL</sequence>
<proteinExistence type="inferred from homology"/>
<protein>
    <recommendedName>
        <fullName evidence="3">Thioesterase domain-containing protein</fullName>
    </recommendedName>
</protein>
<feature type="domain" description="Thioesterase" evidence="3">
    <location>
        <begin position="73"/>
        <end position="153"/>
    </location>
</feature>
<evidence type="ECO:0000313" key="5">
    <source>
        <dbReference type="Proteomes" id="UP000077521"/>
    </source>
</evidence>
<reference evidence="4" key="2">
    <citation type="journal article" date="2019" name="IMA Fungus">
        <title>Genome sequencing and comparison of five Tilletia species to identify candidate genes for the detection of regulated species infecting wheat.</title>
        <authorList>
            <person name="Nguyen H.D.T."/>
            <person name="Sultana T."/>
            <person name="Kesanakurti P."/>
            <person name="Hambleton S."/>
        </authorList>
    </citation>
    <scope>NUCLEOTIDE SEQUENCE</scope>
    <source>
        <strain evidence="4">DAOMC 236416</strain>
    </source>
</reference>
<dbReference type="CDD" id="cd03443">
    <property type="entry name" value="PaaI_thioesterase"/>
    <property type="match status" value="1"/>
</dbReference>
<dbReference type="SUPFAM" id="SSF54637">
    <property type="entry name" value="Thioesterase/thiol ester dehydrase-isomerase"/>
    <property type="match status" value="1"/>
</dbReference>
<evidence type="ECO:0000256" key="1">
    <source>
        <dbReference type="ARBA" id="ARBA00008324"/>
    </source>
</evidence>
<dbReference type="InterPro" id="IPR039298">
    <property type="entry name" value="ACOT13"/>
</dbReference>
<dbReference type="InterPro" id="IPR029069">
    <property type="entry name" value="HotDog_dom_sf"/>
</dbReference>
<gene>
    <name evidence="4" type="ORF">A4X13_0g6696</name>
</gene>
<evidence type="ECO:0000256" key="2">
    <source>
        <dbReference type="ARBA" id="ARBA00022801"/>
    </source>
</evidence>
<comment type="similarity">
    <text evidence="1">Belongs to the thioesterase PaaI family.</text>
</comment>
<comment type="caution">
    <text evidence="4">The sequence shown here is derived from an EMBL/GenBank/DDBJ whole genome shotgun (WGS) entry which is preliminary data.</text>
</comment>
<name>A0A177TWB5_9BASI</name>
<keyword evidence="5" id="KW-1185">Reference proteome</keyword>
<dbReference type="PANTHER" id="PTHR21660:SF1">
    <property type="entry name" value="ACYL-COENZYME A THIOESTERASE 13"/>
    <property type="match status" value="1"/>
</dbReference>
<evidence type="ECO:0000259" key="3">
    <source>
        <dbReference type="Pfam" id="PF03061"/>
    </source>
</evidence>
<dbReference type="Proteomes" id="UP000077521">
    <property type="component" value="Unassembled WGS sequence"/>
</dbReference>
<dbReference type="Gene3D" id="3.10.129.10">
    <property type="entry name" value="Hotdog Thioesterase"/>
    <property type="match status" value="1"/>
</dbReference>
<evidence type="ECO:0000313" key="4">
    <source>
        <dbReference type="EMBL" id="KAE8244300.1"/>
    </source>
</evidence>
<accession>A0A177TWB5</accession>
<reference evidence="4" key="1">
    <citation type="submission" date="2016-04" db="EMBL/GenBank/DDBJ databases">
        <authorList>
            <person name="Nguyen H.D."/>
            <person name="Samba Siva P."/>
            <person name="Cullis J."/>
            <person name="Levesque C.A."/>
            <person name="Hambleton S."/>
        </authorList>
    </citation>
    <scope>NUCLEOTIDE SEQUENCE</scope>
    <source>
        <strain evidence="4">DAOMC 236416</strain>
    </source>
</reference>
<dbReference type="AlphaFoldDB" id="A0A177TWB5"/>
<dbReference type="PANTHER" id="PTHR21660">
    <property type="entry name" value="THIOESTERASE SUPERFAMILY MEMBER-RELATED"/>
    <property type="match status" value="1"/>
</dbReference>